<evidence type="ECO:0008006" key="3">
    <source>
        <dbReference type="Google" id="ProtNLM"/>
    </source>
</evidence>
<evidence type="ECO:0000313" key="2">
    <source>
        <dbReference type="Proteomes" id="UP000198984"/>
    </source>
</evidence>
<keyword evidence="2" id="KW-1185">Reference proteome</keyword>
<dbReference type="AlphaFoldDB" id="A0A1H8JMN1"/>
<accession>A0A1H8JMN1</accession>
<dbReference type="Gene3D" id="3.40.630.30">
    <property type="match status" value="1"/>
</dbReference>
<evidence type="ECO:0000313" key="1">
    <source>
        <dbReference type="EMBL" id="SEN82014.1"/>
    </source>
</evidence>
<dbReference type="SUPFAM" id="SSF55729">
    <property type="entry name" value="Acyl-CoA N-acyltransferases (Nat)"/>
    <property type="match status" value="1"/>
</dbReference>
<protein>
    <recommendedName>
        <fullName evidence="3">N-acetylglutamate synthase, GNAT family</fullName>
    </recommendedName>
</protein>
<gene>
    <name evidence="1" type="ORF">SAMN04488505_11392</name>
</gene>
<dbReference type="STRING" id="573321.SAMN04488505_11392"/>
<organism evidence="1 2">
    <name type="scientific">Chitinophaga rupis</name>
    <dbReference type="NCBI Taxonomy" id="573321"/>
    <lineage>
        <taxon>Bacteria</taxon>
        <taxon>Pseudomonadati</taxon>
        <taxon>Bacteroidota</taxon>
        <taxon>Chitinophagia</taxon>
        <taxon>Chitinophagales</taxon>
        <taxon>Chitinophagaceae</taxon>
        <taxon>Chitinophaga</taxon>
    </lineage>
</organism>
<name>A0A1H8JMN1_9BACT</name>
<dbReference type="InterPro" id="IPR016181">
    <property type="entry name" value="Acyl_CoA_acyltransferase"/>
</dbReference>
<dbReference type="EMBL" id="FOBB01000013">
    <property type="protein sequence ID" value="SEN82014.1"/>
    <property type="molecule type" value="Genomic_DNA"/>
</dbReference>
<sequence length="266" mass="30173">MENTDIIVRVATPDDKIYAKTITDEMESSAKARGTGIAKRSPEYVELKMDEGKAVIALTAKGDWVGFCYIEAWSHGKFVANSGLIVNPAFRGHGVAKSIKHRIFELSREKYPDAKIFGLTTGLAVMKINSELGYEPVTYSELTDDEEFWKGCRSCVNFDILTAKERKNCLCTGMLYDPAQKLKEAEEKAMRDRAAAEHKTVSVQPQMMVAADGNIDMLHPKKQRAFKENFRLFERWLRYKRYVLLKGGNTGTASNIKKKFFLFNLF</sequence>
<dbReference type="Proteomes" id="UP000198984">
    <property type="component" value="Unassembled WGS sequence"/>
</dbReference>
<dbReference type="RefSeq" id="WP_238386746.1">
    <property type="nucleotide sequence ID" value="NZ_FOBB01000013.1"/>
</dbReference>
<proteinExistence type="predicted"/>
<reference evidence="1 2" key="1">
    <citation type="submission" date="2016-10" db="EMBL/GenBank/DDBJ databases">
        <authorList>
            <person name="de Groot N.N."/>
        </authorList>
    </citation>
    <scope>NUCLEOTIDE SEQUENCE [LARGE SCALE GENOMIC DNA]</scope>
    <source>
        <strain evidence="1 2">DSM 21039</strain>
    </source>
</reference>